<evidence type="ECO:0000313" key="8">
    <source>
        <dbReference type="Proteomes" id="UP001054889"/>
    </source>
</evidence>
<evidence type="ECO:0000256" key="2">
    <source>
        <dbReference type="ARBA" id="ARBA00008821"/>
    </source>
</evidence>
<reference evidence="7" key="1">
    <citation type="journal article" date="2018" name="DNA Res.">
        <title>Multiple hybrid de novo genome assembly of finger millet, an orphan allotetraploid crop.</title>
        <authorList>
            <person name="Hatakeyama M."/>
            <person name="Aluri S."/>
            <person name="Balachadran M.T."/>
            <person name="Sivarajan S.R."/>
            <person name="Patrignani A."/>
            <person name="Gruter S."/>
            <person name="Poveda L."/>
            <person name="Shimizu-Inatsugi R."/>
            <person name="Baeten J."/>
            <person name="Francoijs K.J."/>
            <person name="Nataraja K.N."/>
            <person name="Reddy Y.A.N."/>
            <person name="Phadnis S."/>
            <person name="Ravikumar R.L."/>
            <person name="Schlapbach R."/>
            <person name="Sreeman S.M."/>
            <person name="Shimizu K.K."/>
        </authorList>
    </citation>
    <scope>NUCLEOTIDE SEQUENCE</scope>
</reference>
<proteinExistence type="inferred from homology"/>
<sequence>MAEVKPEETVHHPPMDQLQGFEYCIDSNPSWGEAIALAFQHYILSLGTAVMIPTMLVPLMGGNDVRILSLFIYVSACSCRYNLKLQLLKLVFFSPLGMVPVVALVGLGLFERGFPVNRSQLTEDIISQVGKCVEIGLPMLILFVAFSQYLKHVHVRNVPVMERFSLLLCIALVWVYAHILTASGAYKHTALVTQINCRTDRANLISSALWISIPFPLQWGAPTFSADHTFGMMAAVLVSLIEGIGTLLDGLFGTGTGSTVSIENVGLLGSTRVGSRRVIQISAGFMIFFSMLGKFGALFASIPFTIFAAVYCVMFGIVAAVGLSFMQFTNMNSMRNLFIIGVSLFLGLSIPEYFSRYSTSSQQGPAHTKAGWFNDYINTVFSSPPTVALLVAVILDNTLDVRDAARDRGMPWWSRFRTFRGDSRNEEFYTLPFNLNRFFPPS</sequence>
<protein>
    <recommendedName>
        <fullName evidence="9">Nucleobase-ascorbate transporter 2</fullName>
    </recommendedName>
</protein>
<evidence type="ECO:0000256" key="6">
    <source>
        <dbReference type="SAM" id="Phobius"/>
    </source>
</evidence>
<dbReference type="AlphaFoldDB" id="A0AAV5CM26"/>
<dbReference type="PANTHER" id="PTHR11119">
    <property type="entry name" value="XANTHINE-URACIL / VITAMIN C PERMEASE FAMILY MEMBER"/>
    <property type="match status" value="1"/>
</dbReference>
<organism evidence="7 8">
    <name type="scientific">Eleusine coracana subsp. coracana</name>
    <dbReference type="NCBI Taxonomy" id="191504"/>
    <lineage>
        <taxon>Eukaryota</taxon>
        <taxon>Viridiplantae</taxon>
        <taxon>Streptophyta</taxon>
        <taxon>Embryophyta</taxon>
        <taxon>Tracheophyta</taxon>
        <taxon>Spermatophyta</taxon>
        <taxon>Magnoliopsida</taxon>
        <taxon>Liliopsida</taxon>
        <taxon>Poales</taxon>
        <taxon>Poaceae</taxon>
        <taxon>PACMAD clade</taxon>
        <taxon>Chloridoideae</taxon>
        <taxon>Cynodonteae</taxon>
        <taxon>Eleusininae</taxon>
        <taxon>Eleusine</taxon>
    </lineage>
</organism>
<feature type="transmembrane region" description="Helical" evidence="6">
    <location>
        <begin position="337"/>
        <end position="354"/>
    </location>
</feature>
<dbReference type="GO" id="GO:0016020">
    <property type="term" value="C:membrane"/>
    <property type="evidence" value="ECO:0007669"/>
    <property type="project" value="UniProtKB-SubCell"/>
</dbReference>
<dbReference type="SUPFAM" id="SSF161098">
    <property type="entry name" value="MetI-like"/>
    <property type="match status" value="1"/>
</dbReference>
<comment type="subcellular location">
    <subcellularLocation>
        <location evidence="1">Membrane</location>
        <topology evidence="1">Multi-pass membrane protein</topology>
    </subcellularLocation>
</comment>
<dbReference type="InterPro" id="IPR006043">
    <property type="entry name" value="NCS2"/>
</dbReference>
<evidence type="ECO:0000256" key="4">
    <source>
        <dbReference type="ARBA" id="ARBA00022989"/>
    </source>
</evidence>
<dbReference type="InterPro" id="IPR035906">
    <property type="entry name" value="MetI-like_sf"/>
</dbReference>
<feature type="transmembrane region" description="Helical" evidence="6">
    <location>
        <begin position="306"/>
        <end position="325"/>
    </location>
</feature>
<dbReference type="GO" id="GO:0022857">
    <property type="term" value="F:transmembrane transporter activity"/>
    <property type="evidence" value="ECO:0007669"/>
    <property type="project" value="InterPro"/>
</dbReference>
<keyword evidence="5 6" id="KW-0472">Membrane</keyword>
<keyword evidence="8" id="KW-1185">Reference proteome</keyword>
<evidence type="ECO:0000256" key="1">
    <source>
        <dbReference type="ARBA" id="ARBA00004141"/>
    </source>
</evidence>
<evidence type="ECO:0000256" key="5">
    <source>
        <dbReference type="ARBA" id="ARBA00023136"/>
    </source>
</evidence>
<dbReference type="Pfam" id="PF00860">
    <property type="entry name" value="Xan_ur_permease"/>
    <property type="match status" value="1"/>
</dbReference>
<dbReference type="Proteomes" id="UP001054889">
    <property type="component" value="Unassembled WGS sequence"/>
</dbReference>
<evidence type="ECO:0000313" key="7">
    <source>
        <dbReference type="EMBL" id="GJM99088.1"/>
    </source>
</evidence>
<feature type="transmembrane region" description="Helical" evidence="6">
    <location>
        <begin position="42"/>
        <end position="61"/>
    </location>
</feature>
<feature type="transmembrane region" description="Helical" evidence="6">
    <location>
        <begin position="230"/>
        <end position="252"/>
    </location>
</feature>
<feature type="transmembrane region" description="Helical" evidence="6">
    <location>
        <begin position="125"/>
        <end position="146"/>
    </location>
</feature>
<keyword evidence="3 6" id="KW-0812">Transmembrane</keyword>
<reference evidence="7" key="2">
    <citation type="submission" date="2021-12" db="EMBL/GenBank/DDBJ databases">
        <title>Resequencing data analysis of finger millet.</title>
        <authorList>
            <person name="Hatakeyama M."/>
            <person name="Aluri S."/>
            <person name="Balachadran M.T."/>
            <person name="Sivarajan S.R."/>
            <person name="Poveda L."/>
            <person name="Shimizu-Inatsugi R."/>
            <person name="Schlapbach R."/>
            <person name="Sreeman S.M."/>
            <person name="Shimizu K.K."/>
        </authorList>
    </citation>
    <scope>NUCLEOTIDE SEQUENCE</scope>
</reference>
<comment type="similarity">
    <text evidence="2">Belongs to the nucleobase:cation symporter-2 (NCS2) (TC 2.A.40) family.</text>
</comment>
<feature type="transmembrane region" description="Helical" evidence="6">
    <location>
        <begin position="166"/>
        <end position="186"/>
    </location>
</feature>
<feature type="transmembrane region" description="Helical" evidence="6">
    <location>
        <begin position="278"/>
        <end position="300"/>
    </location>
</feature>
<accession>A0AAV5CM26</accession>
<evidence type="ECO:0000256" key="3">
    <source>
        <dbReference type="ARBA" id="ARBA00022692"/>
    </source>
</evidence>
<feature type="transmembrane region" description="Helical" evidence="6">
    <location>
        <begin position="90"/>
        <end position="110"/>
    </location>
</feature>
<evidence type="ECO:0008006" key="9">
    <source>
        <dbReference type="Google" id="ProtNLM"/>
    </source>
</evidence>
<gene>
    <name evidence="7" type="primary">ga16155</name>
    <name evidence="7" type="ORF">PR202_ga16155</name>
</gene>
<comment type="caution">
    <text evidence="7">The sequence shown here is derived from an EMBL/GenBank/DDBJ whole genome shotgun (WGS) entry which is preliminary data.</text>
</comment>
<dbReference type="EMBL" id="BQKI01000007">
    <property type="protein sequence ID" value="GJM99088.1"/>
    <property type="molecule type" value="Genomic_DNA"/>
</dbReference>
<keyword evidence="4 6" id="KW-1133">Transmembrane helix</keyword>
<name>A0AAV5CM26_ELECO</name>